<dbReference type="Proteomes" id="UP000419138">
    <property type="component" value="Unassembled WGS sequence"/>
</dbReference>
<dbReference type="Gene3D" id="3.40.50.300">
    <property type="entry name" value="P-loop containing nucleotide triphosphate hydrolases"/>
    <property type="match status" value="1"/>
</dbReference>
<dbReference type="AlphaFoldDB" id="A0A646KGJ6"/>
<reference evidence="2 3" key="1">
    <citation type="submission" date="2019-05" db="EMBL/GenBank/DDBJ databases">
        <title>Comparative genomics and metabolomics analyses of clavulanic acid producing Streptomyces species provides insight into specialized metabolism and evolution of beta-lactam biosynthetic gene clusters.</title>
        <authorList>
            <person name="Moore M.A."/>
            <person name="Cruz-Morales P."/>
            <person name="Barona Gomez F."/>
            <person name="Kapil T."/>
        </authorList>
    </citation>
    <scope>NUCLEOTIDE SEQUENCE [LARGE SCALE GENOMIC DNA]</scope>
    <source>
        <strain evidence="2 3">NRRL 5741</strain>
    </source>
</reference>
<keyword evidence="2" id="KW-0808">Transferase</keyword>
<comment type="caution">
    <text evidence="2">The sequence shown here is derived from an EMBL/GenBank/DDBJ whole genome shotgun (WGS) entry which is preliminary data.</text>
</comment>
<feature type="compositionally biased region" description="Basic residues" evidence="1">
    <location>
        <begin position="192"/>
        <end position="203"/>
    </location>
</feature>
<gene>
    <name evidence="2" type="ORF">FF041_07845</name>
</gene>
<evidence type="ECO:0000313" key="2">
    <source>
        <dbReference type="EMBL" id="MQT00136.1"/>
    </source>
</evidence>
<dbReference type="EMBL" id="VCLA01000062">
    <property type="protein sequence ID" value="MQT00136.1"/>
    <property type="molecule type" value="Genomic_DNA"/>
</dbReference>
<dbReference type="RefSeq" id="WP_323391422.1">
    <property type="nucleotide sequence ID" value="NZ_JBEPDZ010000018.1"/>
</dbReference>
<dbReference type="PANTHER" id="PTHR37816">
    <property type="entry name" value="YALI0E33011P"/>
    <property type="match status" value="1"/>
</dbReference>
<dbReference type="InterPro" id="IPR027417">
    <property type="entry name" value="P-loop_NTPase"/>
</dbReference>
<proteinExistence type="predicted"/>
<organism evidence="2 3">
    <name type="scientific">Streptomyces jumonjinensis</name>
    <dbReference type="NCBI Taxonomy" id="1945"/>
    <lineage>
        <taxon>Bacteria</taxon>
        <taxon>Bacillati</taxon>
        <taxon>Actinomycetota</taxon>
        <taxon>Actinomycetes</taxon>
        <taxon>Kitasatosporales</taxon>
        <taxon>Streptomycetaceae</taxon>
        <taxon>Streptomyces</taxon>
    </lineage>
</organism>
<name>A0A646KGJ6_STRJU</name>
<sequence>MTLRALDPAAGPPPALDRILVAGGSGAGKTTLAGKLAALTGVPRIELDELYYDPGWRPRPRFGADVAQRTEQPRWITEWHYPEVNTLLARRARLLIWLDYPVAVTMTSLALRTLLRSLHREVLWSGNREPPLRSVLTDPENILRHGWATRHGTRSELLALAGGADPDVRLDVLRFTRPAELSDWLIRLSRGHARDGRRPHHSQKPQERQKPQQPQKSQGPHTPPRSTGAPPLR</sequence>
<dbReference type="PANTHER" id="PTHR37816:SF1">
    <property type="entry name" value="TOXIN"/>
    <property type="match status" value="1"/>
</dbReference>
<evidence type="ECO:0000313" key="3">
    <source>
        <dbReference type="Proteomes" id="UP000419138"/>
    </source>
</evidence>
<dbReference type="GO" id="GO:0016301">
    <property type="term" value="F:kinase activity"/>
    <property type="evidence" value="ECO:0007669"/>
    <property type="project" value="UniProtKB-KW"/>
</dbReference>
<keyword evidence="2" id="KW-0418">Kinase</keyword>
<evidence type="ECO:0000256" key="1">
    <source>
        <dbReference type="SAM" id="MobiDB-lite"/>
    </source>
</evidence>
<dbReference type="SUPFAM" id="SSF52540">
    <property type="entry name" value="P-loop containing nucleoside triphosphate hydrolases"/>
    <property type="match status" value="1"/>
</dbReference>
<dbReference type="InterPro" id="IPR052922">
    <property type="entry name" value="Cytidylate_Kinase-2"/>
</dbReference>
<protein>
    <submittedName>
        <fullName evidence="2">Adenylate kinase</fullName>
    </submittedName>
</protein>
<keyword evidence="3" id="KW-1185">Reference proteome</keyword>
<accession>A0A646KGJ6</accession>
<feature type="region of interest" description="Disordered" evidence="1">
    <location>
        <begin position="192"/>
        <end position="233"/>
    </location>
</feature>